<feature type="compositionally biased region" description="Basic and acidic residues" evidence="1">
    <location>
        <begin position="114"/>
        <end position="139"/>
    </location>
</feature>
<sequence>MIAGRRGAVTARAAQPGGGHGLRARDTVAVVARREIAVKLHDRAFLGSTVFMLLVVALAVAIPAFIQGQTPRLTVAVRGSAAQQDEGAAERERDGQPAAAGDALAQEQPAGQHAPDRGHVEQQHHPHDVTAHQRVHERGIGPASENGEQHEQARLPLPLPALQPQHGKPEQGHDAVAGDHHQVASDSLGAEGLQRPPGHAPQHRAGEQGQNGRGRGGGELRGHGPGYAISAPPLGLKVWPQ</sequence>
<evidence type="ECO:0000256" key="2">
    <source>
        <dbReference type="SAM" id="Phobius"/>
    </source>
</evidence>
<dbReference type="EMBL" id="MLJW01000779">
    <property type="protein sequence ID" value="OIQ82661.1"/>
    <property type="molecule type" value="Genomic_DNA"/>
</dbReference>
<feature type="region of interest" description="Disordered" evidence="1">
    <location>
        <begin position="189"/>
        <end position="241"/>
    </location>
</feature>
<gene>
    <name evidence="3" type="ORF">GALL_355410</name>
</gene>
<feature type="compositionally biased region" description="Low complexity" evidence="1">
    <location>
        <begin position="1"/>
        <end position="14"/>
    </location>
</feature>
<name>A0A1J5R3D4_9ZZZZ</name>
<evidence type="ECO:0000313" key="3">
    <source>
        <dbReference type="EMBL" id="OIQ82661.1"/>
    </source>
</evidence>
<accession>A0A1J5R3D4</accession>
<proteinExistence type="predicted"/>
<feature type="region of interest" description="Disordered" evidence="1">
    <location>
        <begin position="84"/>
        <end position="151"/>
    </location>
</feature>
<keyword evidence="2" id="KW-0812">Transmembrane</keyword>
<keyword evidence="2" id="KW-1133">Transmembrane helix</keyword>
<feature type="transmembrane region" description="Helical" evidence="2">
    <location>
        <begin position="44"/>
        <end position="66"/>
    </location>
</feature>
<comment type="caution">
    <text evidence="3">The sequence shown here is derived from an EMBL/GenBank/DDBJ whole genome shotgun (WGS) entry which is preliminary data.</text>
</comment>
<feature type="region of interest" description="Disordered" evidence="1">
    <location>
        <begin position="1"/>
        <end position="22"/>
    </location>
</feature>
<protein>
    <submittedName>
        <fullName evidence="3">Uncharacterized protein</fullName>
    </submittedName>
</protein>
<keyword evidence="2" id="KW-0472">Membrane</keyword>
<dbReference type="AlphaFoldDB" id="A0A1J5R3D4"/>
<organism evidence="3">
    <name type="scientific">mine drainage metagenome</name>
    <dbReference type="NCBI Taxonomy" id="410659"/>
    <lineage>
        <taxon>unclassified sequences</taxon>
        <taxon>metagenomes</taxon>
        <taxon>ecological metagenomes</taxon>
    </lineage>
</organism>
<reference evidence="3" key="1">
    <citation type="submission" date="2016-10" db="EMBL/GenBank/DDBJ databases">
        <title>Sequence of Gallionella enrichment culture.</title>
        <authorList>
            <person name="Poehlein A."/>
            <person name="Muehling M."/>
            <person name="Daniel R."/>
        </authorList>
    </citation>
    <scope>NUCLEOTIDE SEQUENCE</scope>
</reference>
<evidence type="ECO:0000256" key="1">
    <source>
        <dbReference type="SAM" id="MobiDB-lite"/>
    </source>
</evidence>